<evidence type="ECO:0000256" key="3">
    <source>
        <dbReference type="ARBA" id="ARBA00023163"/>
    </source>
</evidence>
<evidence type="ECO:0000256" key="2">
    <source>
        <dbReference type="ARBA" id="ARBA00023125"/>
    </source>
</evidence>
<keyword evidence="3" id="KW-0804">Transcription</keyword>
<protein>
    <submittedName>
        <fullName evidence="6">AraC family transcriptional regulator</fullName>
    </submittedName>
</protein>
<feature type="region of interest" description="Disordered" evidence="4">
    <location>
        <begin position="289"/>
        <end position="309"/>
    </location>
</feature>
<evidence type="ECO:0000256" key="1">
    <source>
        <dbReference type="ARBA" id="ARBA00023015"/>
    </source>
</evidence>
<dbReference type="Proteomes" id="UP001501508">
    <property type="component" value="Unassembled WGS sequence"/>
</dbReference>
<accession>A0ABP8LYT1</accession>
<dbReference type="InterPro" id="IPR011051">
    <property type="entry name" value="RmlC_Cupin_sf"/>
</dbReference>
<dbReference type="SUPFAM" id="SSF46689">
    <property type="entry name" value="Homeodomain-like"/>
    <property type="match status" value="2"/>
</dbReference>
<comment type="caution">
    <text evidence="6">The sequence shown here is derived from an EMBL/GenBank/DDBJ whole genome shotgun (WGS) entry which is preliminary data.</text>
</comment>
<dbReference type="Pfam" id="PF12833">
    <property type="entry name" value="HTH_18"/>
    <property type="match status" value="1"/>
</dbReference>
<reference evidence="7" key="1">
    <citation type="journal article" date="2019" name="Int. J. Syst. Evol. Microbiol.">
        <title>The Global Catalogue of Microorganisms (GCM) 10K type strain sequencing project: providing services to taxonomists for standard genome sequencing and annotation.</title>
        <authorList>
            <consortium name="The Broad Institute Genomics Platform"/>
            <consortium name="The Broad Institute Genome Sequencing Center for Infectious Disease"/>
            <person name="Wu L."/>
            <person name="Ma J."/>
        </authorList>
    </citation>
    <scope>NUCLEOTIDE SEQUENCE [LARGE SCALE GENOMIC DNA]</scope>
    <source>
        <strain evidence="7">JCM 31920</strain>
    </source>
</reference>
<dbReference type="InterPro" id="IPR018060">
    <property type="entry name" value="HTH_AraC"/>
</dbReference>
<name>A0ABP8LYT1_9BACT</name>
<organism evidence="6 7">
    <name type="scientific">Ravibacter arvi</name>
    <dbReference type="NCBI Taxonomy" id="2051041"/>
    <lineage>
        <taxon>Bacteria</taxon>
        <taxon>Pseudomonadati</taxon>
        <taxon>Bacteroidota</taxon>
        <taxon>Cytophagia</taxon>
        <taxon>Cytophagales</taxon>
        <taxon>Spirosomataceae</taxon>
        <taxon>Ravibacter</taxon>
    </lineage>
</organism>
<dbReference type="SMART" id="SM00342">
    <property type="entry name" value="HTH_ARAC"/>
    <property type="match status" value="1"/>
</dbReference>
<keyword evidence="2" id="KW-0238">DNA-binding</keyword>
<dbReference type="InterPro" id="IPR020449">
    <property type="entry name" value="Tscrpt_reg_AraC-type_HTH"/>
</dbReference>
<evidence type="ECO:0000256" key="4">
    <source>
        <dbReference type="SAM" id="MobiDB-lite"/>
    </source>
</evidence>
<keyword evidence="7" id="KW-1185">Reference proteome</keyword>
<dbReference type="InterPro" id="IPR014710">
    <property type="entry name" value="RmlC-like_jellyroll"/>
</dbReference>
<evidence type="ECO:0000313" key="6">
    <source>
        <dbReference type="EMBL" id="GAA4439929.1"/>
    </source>
</evidence>
<gene>
    <name evidence="6" type="ORF">GCM10023091_22870</name>
</gene>
<keyword evidence="1" id="KW-0805">Transcription regulation</keyword>
<dbReference type="Gene3D" id="2.60.120.10">
    <property type="entry name" value="Jelly Rolls"/>
    <property type="match status" value="1"/>
</dbReference>
<evidence type="ECO:0000259" key="5">
    <source>
        <dbReference type="PROSITE" id="PS01124"/>
    </source>
</evidence>
<dbReference type="PANTHER" id="PTHR43280">
    <property type="entry name" value="ARAC-FAMILY TRANSCRIPTIONAL REGULATOR"/>
    <property type="match status" value="1"/>
</dbReference>
<feature type="domain" description="HTH araC/xylS-type" evidence="5">
    <location>
        <begin position="187"/>
        <end position="285"/>
    </location>
</feature>
<dbReference type="Pfam" id="PF02311">
    <property type="entry name" value="AraC_binding"/>
    <property type="match status" value="1"/>
</dbReference>
<dbReference type="InterPro" id="IPR003313">
    <property type="entry name" value="AraC-bd"/>
</dbReference>
<dbReference type="PROSITE" id="PS00041">
    <property type="entry name" value="HTH_ARAC_FAMILY_1"/>
    <property type="match status" value="1"/>
</dbReference>
<dbReference type="RefSeq" id="WP_345029070.1">
    <property type="nucleotide sequence ID" value="NZ_BAABEY010000023.1"/>
</dbReference>
<dbReference type="PANTHER" id="PTHR43280:SF27">
    <property type="entry name" value="TRANSCRIPTIONAL REGULATOR MTLR"/>
    <property type="match status" value="1"/>
</dbReference>
<sequence length="309" mass="34789">MDPLLLRVNQPDTLSFSVNQFNYLHSFPGLWHYHPEFELTLILKGAGTRFVGDHVESFEAGDLVLIGKNLAHTWRSDTAPDGLPGGPAEALVTHFREEFLGSAFFDIPEMLAVRGLLNRSARGLKVTGAVRARLTAELKLLQDFSGAAKLLKLLHLLVLLSESDELTTLASEGFCQGTSDSDSDRINKVYAYIMNNFQQQIRLADVAEMAHMSPTAFSRYFTQRTRKPFSQFLIEKKVGYACRLLMSARFSILQICYECGFQNVSSFNKQFKKITGVTPRQYQLTYKPFGGQPLDRSREDDRVQVCSEG</sequence>
<proteinExistence type="predicted"/>
<dbReference type="InterPro" id="IPR018062">
    <property type="entry name" value="HTH_AraC-typ_CS"/>
</dbReference>
<dbReference type="PRINTS" id="PR00032">
    <property type="entry name" value="HTHARAC"/>
</dbReference>
<dbReference type="PROSITE" id="PS01124">
    <property type="entry name" value="HTH_ARAC_FAMILY_2"/>
    <property type="match status" value="1"/>
</dbReference>
<dbReference type="SUPFAM" id="SSF51182">
    <property type="entry name" value="RmlC-like cupins"/>
    <property type="match status" value="1"/>
</dbReference>
<dbReference type="EMBL" id="BAABEY010000023">
    <property type="protein sequence ID" value="GAA4439929.1"/>
    <property type="molecule type" value="Genomic_DNA"/>
</dbReference>
<dbReference type="Gene3D" id="1.10.10.60">
    <property type="entry name" value="Homeodomain-like"/>
    <property type="match status" value="2"/>
</dbReference>
<dbReference type="InterPro" id="IPR009057">
    <property type="entry name" value="Homeodomain-like_sf"/>
</dbReference>
<dbReference type="CDD" id="cd06976">
    <property type="entry name" value="cupin_MtlR-like_N"/>
    <property type="match status" value="1"/>
</dbReference>
<evidence type="ECO:0000313" key="7">
    <source>
        <dbReference type="Proteomes" id="UP001501508"/>
    </source>
</evidence>